<protein>
    <submittedName>
        <fullName evidence="1">Uncharacterized protein</fullName>
    </submittedName>
</protein>
<proteinExistence type="predicted"/>
<dbReference type="EMBL" id="LXQA010126556">
    <property type="protein sequence ID" value="MCI21744.1"/>
    <property type="molecule type" value="Genomic_DNA"/>
</dbReference>
<dbReference type="AlphaFoldDB" id="A0A392QC71"/>
<dbReference type="Proteomes" id="UP000265520">
    <property type="component" value="Unassembled WGS sequence"/>
</dbReference>
<accession>A0A392QC71</accession>
<feature type="non-terminal residue" evidence="1">
    <location>
        <position position="1"/>
    </location>
</feature>
<comment type="caution">
    <text evidence="1">The sequence shown here is derived from an EMBL/GenBank/DDBJ whole genome shotgun (WGS) entry which is preliminary data.</text>
</comment>
<reference evidence="1 2" key="1">
    <citation type="journal article" date="2018" name="Front. Plant Sci.">
        <title>Red Clover (Trifolium pratense) and Zigzag Clover (T. medium) - A Picture of Genomic Similarities and Differences.</title>
        <authorList>
            <person name="Dluhosova J."/>
            <person name="Istvanek J."/>
            <person name="Nedelnik J."/>
            <person name="Repkova J."/>
        </authorList>
    </citation>
    <scope>NUCLEOTIDE SEQUENCE [LARGE SCALE GENOMIC DNA]</scope>
    <source>
        <strain evidence="2">cv. 10/8</strain>
        <tissue evidence="1">Leaf</tissue>
    </source>
</reference>
<evidence type="ECO:0000313" key="1">
    <source>
        <dbReference type="EMBL" id="MCI21744.1"/>
    </source>
</evidence>
<keyword evidence="2" id="KW-1185">Reference proteome</keyword>
<organism evidence="1 2">
    <name type="scientific">Trifolium medium</name>
    <dbReference type="NCBI Taxonomy" id="97028"/>
    <lineage>
        <taxon>Eukaryota</taxon>
        <taxon>Viridiplantae</taxon>
        <taxon>Streptophyta</taxon>
        <taxon>Embryophyta</taxon>
        <taxon>Tracheophyta</taxon>
        <taxon>Spermatophyta</taxon>
        <taxon>Magnoliopsida</taxon>
        <taxon>eudicotyledons</taxon>
        <taxon>Gunneridae</taxon>
        <taxon>Pentapetalae</taxon>
        <taxon>rosids</taxon>
        <taxon>fabids</taxon>
        <taxon>Fabales</taxon>
        <taxon>Fabaceae</taxon>
        <taxon>Papilionoideae</taxon>
        <taxon>50 kb inversion clade</taxon>
        <taxon>NPAAA clade</taxon>
        <taxon>Hologalegina</taxon>
        <taxon>IRL clade</taxon>
        <taxon>Trifolieae</taxon>
        <taxon>Trifolium</taxon>
    </lineage>
</organism>
<name>A0A392QC71_9FABA</name>
<evidence type="ECO:0000313" key="2">
    <source>
        <dbReference type="Proteomes" id="UP000265520"/>
    </source>
</evidence>
<sequence length="64" mass="6823">SLVGSVVIDAELGREDHGSIPATAIGRGQKPLDVRTDLRTRLGGPMDRILVMKAKKKNELEVGG</sequence>